<dbReference type="GO" id="GO:0005737">
    <property type="term" value="C:cytoplasm"/>
    <property type="evidence" value="ECO:0007669"/>
    <property type="project" value="TreeGrafter"/>
</dbReference>
<dbReference type="InterPro" id="IPR045132">
    <property type="entry name" value="UBE4"/>
</dbReference>
<dbReference type="InterPro" id="IPR013083">
    <property type="entry name" value="Znf_RING/FYVE/PHD"/>
</dbReference>
<sequence>MEQEQTNLRQSPTCTCTSENPEELLDTTRRNLKNLKKNGEHCKFTYDSVFIDILFHFRLSLCPHNFQEVLHLGWEAATQGHKIDPKLRTKFYLATEAAECLARQSVHVTAQWEDAVQFMIKIFIEVGEENLFVGPYHTRSLKNWVLSVLCYADWCPNYHIRIQMLGIIQLWCKKGQFKNSNIGETIAFGLMKLSEYLDAEEHLLPHGTGLNLDSAWFKIMYVLYTDGCLLVTYHKAALQIKSLRVGNEARWLARVVELVATRNNLVTMKLLECRCWDSYQAVQLIMKSLYLLKVLVFSLHSVETFSSFGFARVALTALIQVTSSTLAVIPTIRAECARPNKAITEENEAELSEEILREALDDKIRALTFIWNYLMTSPKSKTLLTILKRDYGEELNRINSSATKADIQIFLLPQAEEDDMANCPDRLLDGVTMSVMESPVLLHKSQVTVDESTLVYLLLQKSPQCPFTRTPLHHDSFCRLPDLQQEIHAWRKEGSCSHHEQFEDVSLT</sequence>
<dbReference type="PANTHER" id="PTHR13931:SF2">
    <property type="entry name" value="UBIQUITIN CONJUGATION FACTOR E4 B"/>
    <property type="match status" value="1"/>
</dbReference>
<dbReference type="AlphaFoldDB" id="A0AAE1EW85"/>
<organism evidence="2 3">
    <name type="scientific">Petrolisthes cinctipes</name>
    <name type="common">Flat porcelain crab</name>
    <dbReference type="NCBI Taxonomy" id="88211"/>
    <lineage>
        <taxon>Eukaryota</taxon>
        <taxon>Metazoa</taxon>
        <taxon>Ecdysozoa</taxon>
        <taxon>Arthropoda</taxon>
        <taxon>Crustacea</taxon>
        <taxon>Multicrustacea</taxon>
        <taxon>Malacostraca</taxon>
        <taxon>Eumalacostraca</taxon>
        <taxon>Eucarida</taxon>
        <taxon>Decapoda</taxon>
        <taxon>Pleocyemata</taxon>
        <taxon>Anomura</taxon>
        <taxon>Galatheoidea</taxon>
        <taxon>Porcellanidae</taxon>
        <taxon>Petrolisthes</taxon>
    </lineage>
</organism>
<dbReference type="Pfam" id="PF04564">
    <property type="entry name" value="U-box"/>
    <property type="match status" value="1"/>
</dbReference>
<dbReference type="GO" id="GO:0034450">
    <property type="term" value="F:ubiquitin-ubiquitin ligase activity"/>
    <property type="evidence" value="ECO:0007669"/>
    <property type="project" value="InterPro"/>
</dbReference>
<dbReference type="Gene3D" id="3.30.40.10">
    <property type="entry name" value="Zinc/RING finger domain, C3HC4 (zinc finger)"/>
    <property type="match status" value="1"/>
</dbReference>
<evidence type="ECO:0000313" key="2">
    <source>
        <dbReference type="EMBL" id="KAK3862815.1"/>
    </source>
</evidence>
<reference evidence="2" key="1">
    <citation type="submission" date="2023-10" db="EMBL/GenBank/DDBJ databases">
        <title>Genome assemblies of two species of porcelain crab, Petrolisthes cinctipes and Petrolisthes manimaculis (Anomura: Porcellanidae).</title>
        <authorList>
            <person name="Angst P."/>
        </authorList>
    </citation>
    <scope>NUCLEOTIDE SEQUENCE</scope>
    <source>
        <strain evidence="2">PB745_01</strain>
        <tissue evidence="2">Gill</tissue>
    </source>
</reference>
<dbReference type="SUPFAM" id="SSF57850">
    <property type="entry name" value="RING/U-box"/>
    <property type="match status" value="1"/>
</dbReference>
<evidence type="ECO:0000313" key="3">
    <source>
        <dbReference type="Proteomes" id="UP001286313"/>
    </source>
</evidence>
<dbReference type="Proteomes" id="UP001286313">
    <property type="component" value="Unassembled WGS sequence"/>
</dbReference>
<dbReference type="SMART" id="SM00504">
    <property type="entry name" value="Ubox"/>
    <property type="match status" value="1"/>
</dbReference>
<gene>
    <name evidence="2" type="ORF">Pcinc_031352</name>
</gene>
<dbReference type="GO" id="GO:0000209">
    <property type="term" value="P:protein polyubiquitination"/>
    <property type="evidence" value="ECO:0007669"/>
    <property type="project" value="TreeGrafter"/>
</dbReference>
<evidence type="ECO:0000259" key="1">
    <source>
        <dbReference type="SMART" id="SM00504"/>
    </source>
</evidence>
<feature type="domain" description="U-box" evidence="1">
    <location>
        <begin position="426"/>
        <end position="490"/>
    </location>
</feature>
<comment type="caution">
    <text evidence="2">The sequence shown here is derived from an EMBL/GenBank/DDBJ whole genome shotgun (WGS) entry which is preliminary data.</text>
</comment>
<name>A0AAE1EW85_PETCI</name>
<dbReference type="GO" id="GO:0036503">
    <property type="term" value="P:ERAD pathway"/>
    <property type="evidence" value="ECO:0007669"/>
    <property type="project" value="InterPro"/>
</dbReference>
<dbReference type="InterPro" id="IPR003613">
    <property type="entry name" value="Ubox_domain"/>
</dbReference>
<keyword evidence="3" id="KW-1185">Reference proteome</keyword>
<dbReference type="EMBL" id="JAWQEG010004149">
    <property type="protein sequence ID" value="KAK3862815.1"/>
    <property type="molecule type" value="Genomic_DNA"/>
</dbReference>
<proteinExistence type="predicted"/>
<protein>
    <recommendedName>
        <fullName evidence="1">U-box domain-containing protein</fullName>
    </recommendedName>
</protein>
<dbReference type="GO" id="GO:0000151">
    <property type="term" value="C:ubiquitin ligase complex"/>
    <property type="evidence" value="ECO:0007669"/>
    <property type="project" value="InterPro"/>
</dbReference>
<dbReference type="GO" id="GO:0005634">
    <property type="term" value="C:nucleus"/>
    <property type="evidence" value="ECO:0007669"/>
    <property type="project" value="TreeGrafter"/>
</dbReference>
<dbReference type="PANTHER" id="PTHR13931">
    <property type="entry name" value="UBIQUITINATION FACTOR E4"/>
    <property type="match status" value="1"/>
</dbReference>
<accession>A0AAE1EW85</accession>